<dbReference type="PANTHER" id="PTHR30489:SF0">
    <property type="entry name" value="LIPOPROTEIN-RELEASING SYSTEM TRANSMEMBRANE PROTEIN LOLE"/>
    <property type="match status" value="1"/>
</dbReference>
<dbReference type="InterPro" id="IPR003838">
    <property type="entry name" value="ABC3_permease_C"/>
</dbReference>
<dbReference type="AlphaFoldDB" id="A0A2N7VR69"/>
<protein>
    <submittedName>
        <fullName evidence="10">ABC transporter permease</fullName>
    </submittedName>
</protein>
<keyword evidence="4 7" id="KW-0812">Transmembrane</keyword>
<reference evidence="10 11" key="1">
    <citation type="submission" date="2018-01" db="EMBL/GenBank/DDBJ databases">
        <title>Whole genome analyses suggest that Burkholderia sensu lato contains two further novel genera in the rhizoxinica-symbiotica group Mycetohabitans gen. nov., and Trinickia gen. nov.: implications for the evolution of diazotrophy and nodulation in the Burkholderiaceae.</title>
        <authorList>
            <person name="Estrada-de los Santos P."/>
            <person name="Palmer M."/>
            <person name="Chavez-Ramirez B."/>
            <person name="Beukes C."/>
            <person name="Steenkamp E.T."/>
            <person name="Hirsch A.M."/>
            <person name="Manyaka P."/>
            <person name="Maluk M."/>
            <person name="Lafos M."/>
            <person name="Crook M."/>
            <person name="Gross E."/>
            <person name="Simon M.F."/>
            <person name="Bueno dos Reis Junior F."/>
            <person name="Poole P.S."/>
            <person name="Venter S.N."/>
            <person name="James E.K."/>
        </authorList>
    </citation>
    <scope>NUCLEOTIDE SEQUENCE [LARGE SCALE GENOMIC DNA]</scope>
    <source>
        <strain evidence="10 11">GIMN1.004</strain>
    </source>
</reference>
<evidence type="ECO:0000256" key="1">
    <source>
        <dbReference type="ARBA" id="ARBA00004651"/>
    </source>
</evidence>
<name>A0A2N7VR69_9BURK</name>
<comment type="subcellular location">
    <subcellularLocation>
        <location evidence="1">Cell membrane</location>
        <topology evidence="1">Multi-pass membrane protein</topology>
    </subcellularLocation>
</comment>
<feature type="transmembrane region" description="Helical" evidence="7">
    <location>
        <begin position="328"/>
        <end position="359"/>
    </location>
</feature>
<comment type="caution">
    <text evidence="10">The sequence shown here is derived from an EMBL/GenBank/DDBJ whole genome shotgun (WGS) entry which is preliminary data.</text>
</comment>
<dbReference type="GO" id="GO:0098797">
    <property type="term" value="C:plasma membrane protein complex"/>
    <property type="evidence" value="ECO:0007669"/>
    <property type="project" value="TreeGrafter"/>
</dbReference>
<evidence type="ECO:0000256" key="4">
    <source>
        <dbReference type="ARBA" id="ARBA00022692"/>
    </source>
</evidence>
<dbReference type="EMBL" id="PNYA01000010">
    <property type="protein sequence ID" value="PMS19651.1"/>
    <property type="molecule type" value="Genomic_DNA"/>
</dbReference>
<keyword evidence="11" id="KW-1185">Reference proteome</keyword>
<feature type="transmembrane region" description="Helical" evidence="7">
    <location>
        <begin position="761"/>
        <end position="781"/>
    </location>
</feature>
<dbReference type="InterPro" id="IPR025857">
    <property type="entry name" value="MacB_PCD"/>
</dbReference>
<feature type="domain" description="ABC3 transporter permease C-terminal" evidence="8">
    <location>
        <begin position="762"/>
        <end position="872"/>
    </location>
</feature>
<evidence type="ECO:0000256" key="6">
    <source>
        <dbReference type="ARBA" id="ARBA00023136"/>
    </source>
</evidence>
<feature type="transmembrane region" description="Helical" evidence="7">
    <location>
        <begin position="517"/>
        <end position="538"/>
    </location>
</feature>
<proteinExistence type="inferred from homology"/>
<evidence type="ECO:0000259" key="8">
    <source>
        <dbReference type="Pfam" id="PF02687"/>
    </source>
</evidence>
<evidence type="ECO:0000256" key="3">
    <source>
        <dbReference type="ARBA" id="ARBA00022475"/>
    </source>
</evidence>
<dbReference type="InterPro" id="IPR051447">
    <property type="entry name" value="Lipoprotein-release_system"/>
</dbReference>
<dbReference type="GO" id="GO:0044874">
    <property type="term" value="P:lipoprotein localization to outer membrane"/>
    <property type="evidence" value="ECO:0007669"/>
    <property type="project" value="TreeGrafter"/>
</dbReference>
<evidence type="ECO:0000313" key="10">
    <source>
        <dbReference type="EMBL" id="PMS19651.1"/>
    </source>
</evidence>
<feature type="transmembrane region" description="Helical" evidence="7">
    <location>
        <begin position="802"/>
        <end position="829"/>
    </location>
</feature>
<evidence type="ECO:0000256" key="2">
    <source>
        <dbReference type="ARBA" id="ARBA00005236"/>
    </source>
</evidence>
<keyword evidence="3" id="KW-1003">Cell membrane</keyword>
<feature type="transmembrane region" description="Helical" evidence="7">
    <location>
        <begin position="456"/>
        <end position="478"/>
    </location>
</feature>
<dbReference type="Pfam" id="PF12704">
    <property type="entry name" value="MacB_PCD"/>
    <property type="match status" value="1"/>
</dbReference>
<evidence type="ECO:0000259" key="9">
    <source>
        <dbReference type="Pfam" id="PF12704"/>
    </source>
</evidence>
<gene>
    <name evidence="10" type="ORF">C0Z18_12420</name>
</gene>
<feature type="transmembrane region" description="Helical" evidence="7">
    <location>
        <begin position="283"/>
        <end position="307"/>
    </location>
</feature>
<feature type="transmembrane region" description="Helical" evidence="7">
    <location>
        <begin position="371"/>
        <end position="393"/>
    </location>
</feature>
<keyword evidence="6 7" id="KW-0472">Membrane</keyword>
<accession>A0A2N7VR69</accession>
<sequence>MMIKLWLLGLLRTRKARLAGAAAGVTVTVAMLASLGAFLAQSTATMTHRAVTGVPVDWQIQVTPGTPVQSVVASVGKTASATHLQEVGYADVDGFVAHTGATVQTTGKGRVLGIAGDYIRTYPREFRSLLGSLEGVLVAQQTAANLHLSVGDTVTIHRPGLAPVDVTVAGIVDLPYADSLFQAVGVPPGAAPQAPPDNVLIMPIDAWHRLFDPQQAIRPDSVRMQLHVRLAHGRLPSDPQVAFTAAQRAARNLEARIAGSGIVADNLAARLDAVRSDALYAKVLFLFLGAPGATLAAMLTIAVIASGSGRRRRDQALLRIRGASLAQIVMLAAVEAACIGAAGIAGGIVLAVALTHLALGSGLFAASTAGWVAAAALAGVVLASAAVLVTAWIDARQTTVAAARMIVGHERASLWRRAGLDFILIALSALIFWRTWSTGYQVVLAPEGVPSASVDYPVFLAPLLLWLGLGLLTVRLCLGGLKRGRARLARWLGPIAGRLAGVVAAALSRQRKRMTQGIALVALAFTFATSTAIFNTTYNAQALIDAQLTNGADVTITGTPASPASAKLDALSSLPGVSAAQPMQHRLAYVGTDLQDLYGIDPEHIGEATSMSDAFFSGETARQALARLARTPDGILVSEETVKDFQLHVGDTLNLRLQNAKDQQYRVVPFRFVGVVREFPTAPRDSFLVANARYVARQTNASGAEVVLLKTSRPPASVAAEARNVVAGLQGVKVTDLDQTQHVIGSSLTSVDLGGLTRLELGFAILLTAGATGLILSVGLADRRRTFAVLSALGAKPRQLGAFLWSEACLLFVAGSAVGTLAGFMLAWMLVKLLIGVFDPPPELPSVPWLYLVTHFGVALLTVMLAVTGALRETRVPAVQRMREL</sequence>
<feature type="domain" description="MacB-like periplasmic core" evidence="9">
    <location>
        <begin position="518"/>
        <end position="723"/>
    </location>
</feature>
<evidence type="ECO:0000313" key="11">
    <source>
        <dbReference type="Proteomes" id="UP000235616"/>
    </source>
</evidence>
<keyword evidence="5 7" id="KW-1133">Transmembrane helix</keyword>
<evidence type="ECO:0000256" key="7">
    <source>
        <dbReference type="SAM" id="Phobius"/>
    </source>
</evidence>
<dbReference type="PANTHER" id="PTHR30489">
    <property type="entry name" value="LIPOPROTEIN-RELEASING SYSTEM TRANSMEMBRANE PROTEIN LOLE"/>
    <property type="match status" value="1"/>
</dbReference>
<comment type="similarity">
    <text evidence="2">Belongs to the ABC-4 integral membrane protein family. LolC/E subfamily.</text>
</comment>
<dbReference type="Proteomes" id="UP000235616">
    <property type="component" value="Unassembled WGS sequence"/>
</dbReference>
<feature type="transmembrane region" description="Helical" evidence="7">
    <location>
        <begin position="414"/>
        <end position="436"/>
    </location>
</feature>
<feature type="transmembrane region" description="Helical" evidence="7">
    <location>
        <begin position="849"/>
        <end position="871"/>
    </location>
</feature>
<organism evidence="10 11">
    <name type="scientific">Trinickia dabaoshanensis</name>
    <dbReference type="NCBI Taxonomy" id="564714"/>
    <lineage>
        <taxon>Bacteria</taxon>
        <taxon>Pseudomonadati</taxon>
        <taxon>Pseudomonadota</taxon>
        <taxon>Betaproteobacteria</taxon>
        <taxon>Burkholderiales</taxon>
        <taxon>Burkholderiaceae</taxon>
        <taxon>Trinickia</taxon>
    </lineage>
</organism>
<evidence type="ECO:0000256" key="5">
    <source>
        <dbReference type="ARBA" id="ARBA00022989"/>
    </source>
</evidence>
<dbReference type="OrthoDB" id="8036472at2"/>
<dbReference type="Pfam" id="PF02687">
    <property type="entry name" value="FtsX"/>
    <property type="match status" value="1"/>
</dbReference>